<dbReference type="AlphaFoldDB" id="A0A0M0K620"/>
<accession>A0A0M0K620</accession>
<keyword evidence="2" id="KW-0472">Membrane</keyword>
<keyword evidence="2" id="KW-0812">Transmembrane</keyword>
<dbReference type="PANTHER" id="PTHR37471:SF1">
    <property type="entry name" value="AB HYDROLASE-1 DOMAIN-CONTAINING PROTEIN"/>
    <property type="match status" value="1"/>
</dbReference>
<feature type="compositionally biased region" description="Polar residues" evidence="1">
    <location>
        <begin position="665"/>
        <end position="679"/>
    </location>
</feature>
<comment type="caution">
    <text evidence="3">The sequence shown here is derived from an EMBL/GenBank/DDBJ whole genome shotgun (WGS) entry which is preliminary data.</text>
</comment>
<reference evidence="4" key="1">
    <citation type="journal article" date="2015" name="PLoS Genet.">
        <title>Genome Sequence and Transcriptome Analyses of Chrysochromulina tobin: Metabolic Tools for Enhanced Algal Fitness in the Prominent Order Prymnesiales (Haptophyceae).</title>
        <authorList>
            <person name="Hovde B.T."/>
            <person name="Deodato C.R."/>
            <person name="Hunsperger H.M."/>
            <person name="Ryken S.A."/>
            <person name="Yost W."/>
            <person name="Jha R.K."/>
            <person name="Patterson J."/>
            <person name="Monnat R.J. Jr."/>
            <person name="Barlow S.B."/>
            <person name="Starkenburg S.R."/>
            <person name="Cattolico R.A."/>
        </authorList>
    </citation>
    <scope>NUCLEOTIDE SEQUENCE</scope>
    <source>
        <strain evidence="4">CCMP291</strain>
    </source>
</reference>
<organism evidence="3 4">
    <name type="scientific">Chrysochromulina tobinii</name>
    <dbReference type="NCBI Taxonomy" id="1460289"/>
    <lineage>
        <taxon>Eukaryota</taxon>
        <taxon>Haptista</taxon>
        <taxon>Haptophyta</taxon>
        <taxon>Prymnesiophyceae</taxon>
        <taxon>Prymnesiales</taxon>
        <taxon>Chrysochromulinaceae</taxon>
        <taxon>Chrysochromulina</taxon>
    </lineage>
</organism>
<sequence length="679" mass="74404">MRAEHARSPPTGPRGDMGVHPSKSPGSSPTESCRRADRAEAEPWYVSLCYALLDVFFSLYARSWPLTLSCYVFFAVPLELAFWLHTRRFRHVRSLAPNCMFTGWKDSREARRCWERVLKEDSAEAIERGLRSWFAGEGEMGADDVASVLSLLIYNSHLADLGEAKCAVIESMVQMVEASMVQMVEAVLGKRLPEGRNPQLRCIASYVFDGLEACNKPLVYYLYMQTLEGIIWWVYRRVGLELRCSRGENDEQRLEYWYLPPRLSRSDPSAPTMTPIVVLHGVGGLLPYCVFILHLAWCTRGAIIVPLFPQCSLSSIPAVTFAHRPPTPSEIAGQVREMLSQCGASRAGFVSHSFGTAVLAAILKKAPEVAVAFTMVDPICFQLHTSAIVSNFLLAEPVFSHKTFGDNWVHYAQKMGATLELSLQDAFRRRFWWANHYLAPSDVPCKSIVILEGRDTVADVHEVRRQLLEWQQALAADEKHLAPMKRAPRMQVEYHEGYFHGQIFAFVTEQRRMINDLLASIAETHANEAAADLALREEMARAAVPRCMQSLTVSAPATAKLRVSLSSATAPSASASSATISATISGTSPSAAAPSATISATISGTSPSSAAPSAGVPAASAAHGAMETISCAMTGGIVRRVRMADALKRQAASRNASDDEMETASMESSAWSSVPTDGH</sequence>
<dbReference type="Gene3D" id="3.40.50.1820">
    <property type="entry name" value="alpha/beta hydrolase"/>
    <property type="match status" value="1"/>
</dbReference>
<keyword evidence="4" id="KW-1185">Reference proteome</keyword>
<protein>
    <recommendedName>
        <fullName evidence="5">AB hydrolase-1 domain-containing protein</fullName>
    </recommendedName>
</protein>
<evidence type="ECO:0000313" key="3">
    <source>
        <dbReference type="EMBL" id="KOO34254.1"/>
    </source>
</evidence>
<dbReference type="InterPro" id="IPR029058">
    <property type="entry name" value="AB_hydrolase_fold"/>
</dbReference>
<feature type="region of interest" description="Disordered" evidence="1">
    <location>
        <begin position="651"/>
        <end position="679"/>
    </location>
</feature>
<dbReference type="Proteomes" id="UP000037460">
    <property type="component" value="Unassembled WGS sequence"/>
</dbReference>
<feature type="transmembrane region" description="Helical" evidence="2">
    <location>
        <begin position="276"/>
        <end position="297"/>
    </location>
</feature>
<feature type="transmembrane region" description="Helical" evidence="2">
    <location>
        <begin position="44"/>
        <end position="60"/>
    </location>
</feature>
<feature type="region of interest" description="Disordered" evidence="1">
    <location>
        <begin position="1"/>
        <end position="33"/>
    </location>
</feature>
<dbReference type="EMBL" id="JWZX01001279">
    <property type="protein sequence ID" value="KOO34254.1"/>
    <property type="molecule type" value="Genomic_DNA"/>
</dbReference>
<evidence type="ECO:0000256" key="1">
    <source>
        <dbReference type="SAM" id="MobiDB-lite"/>
    </source>
</evidence>
<gene>
    <name evidence="3" type="ORF">Ctob_012416</name>
</gene>
<dbReference type="SUPFAM" id="SSF53474">
    <property type="entry name" value="alpha/beta-Hydrolases"/>
    <property type="match status" value="1"/>
</dbReference>
<dbReference type="PANTHER" id="PTHR37471">
    <property type="entry name" value="UNNAMED PRODUCT"/>
    <property type="match status" value="1"/>
</dbReference>
<evidence type="ECO:0000256" key="2">
    <source>
        <dbReference type="SAM" id="Phobius"/>
    </source>
</evidence>
<name>A0A0M0K620_9EUKA</name>
<keyword evidence="2" id="KW-1133">Transmembrane helix</keyword>
<proteinExistence type="predicted"/>
<evidence type="ECO:0000313" key="4">
    <source>
        <dbReference type="Proteomes" id="UP000037460"/>
    </source>
</evidence>
<dbReference type="OrthoDB" id="6431331at2759"/>
<feature type="transmembrane region" description="Helical" evidence="2">
    <location>
        <begin position="66"/>
        <end position="84"/>
    </location>
</feature>
<evidence type="ECO:0008006" key="5">
    <source>
        <dbReference type="Google" id="ProtNLM"/>
    </source>
</evidence>